<comment type="caution">
    <text evidence="2">The sequence shown here is derived from an EMBL/GenBank/DDBJ whole genome shotgun (WGS) entry which is preliminary data.</text>
</comment>
<reference evidence="2" key="2">
    <citation type="submission" date="2023-06" db="EMBL/GenBank/DDBJ databases">
        <authorList>
            <person name="Lucena T."/>
            <person name="Sun Q."/>
        </authorList>
    </citation>
    <scope>NUCLEOTIDE SEQUENCE</scope>
    <source>
        <strain evidence="2">CECT 8869</strain>
    </source>
</reference>
<gene>
    <name evidence="2" type="ORF">Q2T41_14400</name>
</gene>
<sequence length="62" mass="6962">MCNKERCIDSKMIANGIVLMAIILTALFYYNNAAEIEQEVTEVIFSSLNDGNNSLAEQGYRK</sequence>
<name>A0ABT8RSJ0_9FLAO</name>
<dbReference type="Proteomes" id="UP001168579">
    <property type="component" value="Unassembled WGS sequence"/>
</dbReference>
<feature type="transmembrane region" description="Helical" evidence="1">
    <location>
        <begin position="12"/>
        <end position="30"/>
    </location>
</feature>
<keyword evidence="1" id="KW-1133">Transmembrane helix</keyword>
<keyword evidence="1" id="KW-0472">Membrane</keyword>
<evidence type="ECO:0000313" key="2">
    <source>
        <dbReference type="EMBL" id="MDO1513848.1"/>
    </source>
</evidence>
<keyword evidence="3" id="KW-1185">Reference proteome</keyword>
<accession>A0ABT8RSJ0</accession>
<proteinExistence type="predicted"/>
<reference evidence="2" key="1">
    <citation type="journal article" date="2014" name="Int. J. Syst. Evol. Microbiol.">
        <title>Complete genome of a new Firmicutes species belonging to the dominant human colonic microbiota ('Ruminococcus bicirculans') reveals two chromosomes and a selective capacity to utilize plant glucans.</title>
        <authorList>
            <consortium name="NISC Comparative Sequencing Program"/>
            <person name="Wegmann U."/>
            <person name="Louis P."/>
            <person name="Goesmann A."/>
            <person name="Henrissat B."/>
            <person name="Duncan S.H."/>
            <person name="Flint H.J."/>
        </authorList>
    </citation>
    <scope>NUCLEOTIDE SEQUENCE</scope>
    <source>
        <strain evidence="2">CECT 8869</strain>
    </source>
</reference>
<dbReference type="RefSeq" id="WP_304436629.1">
    <property type="nucleotide sequence ID" value="NZ_JAUKUC010000001.1"/>
</dbReference>
<evidence type="ECO:0000313" key="3">
    <source>
        <dbReference type="Proteomes" id="UP001168579"/>
    </source>
</evidence>
<organism evidence="2 3">
    <name type="scientific">Maribacter confluentis</name>
    <dbReference type="NCBI Taxonomy" id="1656093"/>
    <lineage>
        <taxon>Bacteria</taxon>
        <taxon>Pseudomonadati</taxon>
        <taxon>Bacteroidota</taxon>
        <taxon>Flavobacteriia</taxon>
        <taxon>Flavobacteriales</taxon>
        <taxon>Flavobacteriaceae</taxon>
        <taxon>Maribacter</taxon>
    </lineage>
</organism>
<dbReference type="EMBL" id="JAUKUC010000001">
    <property type="protein sequence ID" value="MDO1513848.1"/>
    <property type="molecule type" value="Genomic_DNA"/>
</dbReference>
<keyword evidence="1" id="KW-0812">Transmembrane</keyword>
<protein>
    <submittedName>
        <fullName evidence="2">Uncharacterized protein</fullName>
    </submittedName>
</protein>
<evidence type="ECO:0000256" key="1">
    <source>
        <dbReference type="SAM" id="Phobius"/>
    </source>
</evidence>